<evidence type="ECO:0000256" key="7">
    <source>
        <dbReference type="ARBA" id="ARBA00023157"/>
    </source>
</evidence>
<evidence type="ECO:0000313" key="10">
    <source>
        <dbReference type="Proteomes" id="UP001056012"/>
    </source>
</evidence>
<dbReference type="GO" id="GO:0046872">
    <property type="term" value="F:metal ion binding"/>
    <property type="evidence" value="ECO:0007669"/>
    <property type="project" value="UniProtKB-KW"/>
</dbReference>
<keyword evidence="4" id="KW-0732">Signal</keyword>
<dbReference type="InterPro" id="IPR011118">
    <property type="entry name" value="Tannase/feruloyl_esterase"/>
</dbReference>
<dbReference type="InterPro" id="IPR029058">
    <property type="entry name" value="AB_hydrolase_fold"/>
</dbReference>
<dbReference type="Pfam" id="PF07519">
    <property type="entry name" value="Tannase"/>
    <property type="match status" value="1"/>
</dbReference>
<dbReference type="AlphaFoldDB" id="A0A9Q8ZG51"/>
<evidence type="ECO:0000256" key="2">
    <source>
        <dbReference type="ARBA" id="ARBA00022487"/>
    </source>
</evidence>
<dbReference type="PANTHER" id="PTHR33938">
    <property type="entry name" value="FERULOYL ESTERASE B-RELATED"/>
    <property type="match status" value="1"/>
</dbReference>
<evidence type="ECO:0000256" key="8">
    <source>
        <dbReference type="RuleBase" id="RU361238"/>
    </source>
</evidence>
<dbReference type="PANTHER" id="PTHR33938:SF8">
    <property type="entry name" value="CARBOXYLIC ESTER HYDROLASE"/>
    <property type="match status" value="1"/>
</dbReference>
<dbReference type="GO" id="GO:0030600">
    <property type="term" value="F:feruloyl esterase activity"/>
    <property type="evidence" value="ECO:0007669"/>
    <property type="project" value="UniProtKB-ARBA"/>
</dbReference>
<accession>A0A9Q8ZG51</accession>
<keyword evidence="2" id="KW-0719">Serine esterase</keyword>
<organism evidence="9 10">
    <name type="scientific">Curvularia clavata</name>
    <dbReference type="NCBI Taxonomy" id="95742"/>
    <lineage>
        <taxon>Eukaryota</taxon>
        <taxon>Fungi</taxon>
        <taxon>Dikarya</taxon>
        <taxon>Ascomycota</taxon>
        <taxon>Pezizomycotina</taxon>
        <taxon>Dothideomycetes</taxon>
        <taxon>Pleosporomycetidae</taxon>
        <taxon>Pleosporales</taxon>
        <taxon>Pleosporineae</taxon>
        <taxon>Pleosporaceae</taxon>
        <taxon>Curvularia</taxon>
    </lineage>
</organism>
<evidence type="ECO:0000256" key="5">
    <source>
        <dbReference type="ARBA" id="ARBA00022801"/>
    </source>
</evidence>
<evidence type="ECO:0000256" key="4">
    <source>
        <dbReference type="ARBA" id="ARBA00022729"/>
    </source>
</evidence>
<sequence>MFRDPNHNLFPGCRNEFWDRYRKTLSKFGSLLNSDNPDLSALRDSGTKMLTFRGLEDPNVPYENTIEYRNRVDRIMGGSDKLNKYYRLFLGPGVLHCRCGSDPEPSTLTYMDALMTWVEKGIPPQNFRADRECTPSLDNHTRTMRCPDGQLTRDLCLWPTKQMYIGEIQGMPQAGLVSIGRRGHTRPSTAHSQTLRNAW</sequence>
<evidence type="ECO:0000256" key="1">
    <source>
        <dbReference type="ARBA" id="ARBA00006249"/>
    </source>
</evidence>
<keyword evidence="5 8" id="KW-0378">Hydrolase</keyword>
<dbReference type="Proteomes" id="UP001056012">
    <property type="component" value="Chromosome 5"/>
</dbReference>
<keyword evidence="6" id="KW-0106">Calcium</keyword>
<dbReference type="SUPFAM" id="SSF53474">
    <property type="entry name" value="alpha/beta-Hydrolases"/>
    <property type="match status" value="1"/>
</dbReference>
<dbReference type="OrthoDB" id="3039123at2759"/>
<protein>
    <recommendedName>
        <fullName evidence="8">Carboxylic ester hydrolase</fullName>
        <ecNumber evidence="8">3.1.1.-</ecNumber>
    </recommendedName>
</protein>
<dbReference type="EMBL" id="CP089278">
    <property type="protein sequence ID" value="USP79578.1"/>
    <property type="molecule type" value="Genomic_DNA"/>
</dbReference>
<keyword evidence="7" id="KW-1015">Disulfide bond</keyword>
<reference evidence="9" key="1">
    <citation type="submission" date="2021-12" db="EMBL/GenBank/DDBJ databases">
        <title>Curvularia clavata genome.</title>
        <authorList>
            <person name="Cao Y."/>
        </authorList>
    </citation>
    <scope>NUCLEOTIDE SEQUENCE</scope>
    <source>
        <strain evidence="9">Yc1106</strain>
    </source>
</reference>
<gene>
    <name evidence="9" type="ORF">yc1106_06852</name>
</gene>
<dbReference type="EC" id="3.1.1.-" evidence="8"/>
<evidence type="ECO:0000256" key="3">
    <source>
        <dbReference type="ARBA" id="ARBA00022723"/>
    </source>
</evidence>
<evidence type="ECO:0000256" key="6">
    <source>
        <dbReference type="ARBA" id="ARBA00022837"/>
    </source>
</evidence>
<proteinExistence type="inferred from homology"/>
<keyword evidence="3" id="KW-0479">Metal-binding</keyword>
<keyword evidence="10" id="KW-1185">Reference proteome</keyword>
<evidence type="ECO:0000313" key="9">
    <source>
        <dbReference type="EMBL" id="USP79578.1"/>
    </source>
</evidence>
<dbReference type="VEuPathDB" id="FungiDB:yc1106_06852"/>
<name>A0A9Q8ZG51_CURCL</name>
<comment type="similarity">
    <text evidence="1 8">Belongs to the tannase family.</text>
</comment>